<dbReference type="EMBL" id="AZMF01000008">
    <property type="protein sequence ID" value="ETI87263.1"/>
    <property type="molecule type" value="Genomic_DNA"/>
</dbReference>
<evidence type="ECO:0000256" key="1">
    <source>
        <dbReference type="SAM" id="Coils"/>
    </source>
</evidence>
<comment type="caution">
    <text evidence="2">The sequence shown here is derived from an EMBL/GenBank/DDBJ whole genome shotgun (WGS) entry which is preliminary data.</text>
</comment>
<evidence type="ECO:0000313" key="2">
    <source>
        <dbReference type="EMBL" id="ETI86803.1"/>
    </source>
</evidence>
<protein>
    <submittedName>
        <fullName evidence="2">Uncharacterized protein</fullName>
    </submittedName>
</protein>
<sequence length="135" mass="15662">MTDRNELINDIAELKAKRDRLLAQVKEAEQWESVAWDSYHAVADHVKALEKKREIAQNYWDSSQRAIKSHFDFVADQANKVKKVLAKKRYDLLDEEIDKLMNEIRELADVLGIEIDELPLDFPFFALTAEGVSDE</sequence>
<dbReference type="EMBL" id="AZMF01000046">
    <property type="protein sequence ID" value="ETI86803.1"/>
    <property type="molecule type" value="Genomic_DNA"/>
</dbReference>
<accession>W1U5E8</accession>
<dbReference type="Proteomes" id="UP000018846">
    <property type="component" value="Unassembled WGS sequence"/>
</dbReference>
<feature type="coiled-coil region" evidence="1">
    <location>
        <begin position="4"/>
        <end position="31"/>
    </location>
</feature>
<dbReference type="AlphaFoldDB" id="W1U5E8"/>
<name>W1U5E8_STRAP</name>
<evidence type="ECO:0000313" key="3">
    <source>
        <dbReference type="EMBL" id="ETI87263.1"/>
    </source>
</evidence>
<gene>
    <name evidence="3" type="ORF">Q615_SPAC00008G0002</name>
    <name evidence="2" type="ORF">Q615_SPAC00046G0002</name>
</gene>
<feature type="coiled-coil region" evidence="1">
    <location>
        <begin position="83"/>
        <end position="110"/>
    </location>
</feature>
<keyword evidence="1" id="KW-0175">Coiled coil</keyword>
<proteinExistence type="predicted"/>
<evidence type="ECO:0000313" key="4">
    <source>
        <dbReference type="Proteomes" id="UP000018846"/>
    </source>
</evidence>
<organism evidence="2 4">
    <name type="scientific">Streptococcus anginosus DORA_7</name>
    <dbReference type="NCBI Taxonomy" id="1403946"/>
    <lineage>
        <taxon>Bacteria</taxon>
        <taxon>Bacillati</taxon>
        <taxon>Bacillota</taxon>
        <taxon>Bacilli</taxon>
        <taxon>Lactobacillales</taxon>
        <taxon>Streptococcaceae</taxon>
        <taxon>Streptococcus</taxon>
        <taxon>Streptococcus anginosus group</taxon>
    </lineage>
</organism>
<reference evidence="2 4" key="1">
    <citation type="submission" date="2013-12" db="EMBL/GenBank/DDBJ databases">
        <title>A Varibaculum cambriense genome reconstructed from a premature infant gut community with otherwise low bacterial novelty that shifts toward anaerobic metabolism during the third week of life.</title>
        <authorList>
            <person name="Brown C.T."/>
            <person name="Sharon I."/>
            <person name="Thomas B.C."/>
            <person name="Castelle C.J."/>
            <person name="Morowitz M.J."/>
            <person name="Banfield J.F."/>
        </authorList>
    </citation>
    <scope>NUCLEOTIDE SEQUENCE [LARGE SCALE GENOMIC DNA]</scope>
    <source>
        <strain evidence="4">DORA_7</strain>
    </source>
</reference>
<dbReference type="PATRIC" id="fig|1403946.3.peg.18"/>